<dbReference type="CDD" id="cd04301">
    <property type="entry name" value="NAT_SF"/>
    <property type="match status" value="1"/>
</dbReference>
<gene>
    <name evidence="7" type="ORF">CferDRAFT_1634</name>
</gene>
<keyword evidence="1" id="KW-0678">Repressor</keyword>
<keyword evidence="3 7" id="KW-0808">Transferase</keyword>
<reference evidence="7 8" key="1">
    <citation type="submission" date="2006-07" db="EMBL/GenBank/DDBJ databases">
        <title>Annotation of the draft genome assembly of Chlorobium ferroxidans DSM 13031.</title>
        <authorList>
            <consortium name="US DOE Joint Genome Institute (JGI-ORNL)"/>
            <person name="Larimer F."/>
            <person name="Land M."/>
            <person name="Hauser L."/>
        </authorList>
    </citation>
    <scope>NUCLEOTIDE SEQUENCE [LARGE SCALE GENOMIC DNA]</scope>
    <source>
        <strain evidence="7 8">DSM 13031</strain>
    </source>
</reference>
<accession>Q0YTC1</accession>
<dbReference type="PROSITE" id="PS51186">
    <property type="entry name" value="GNAT"/>
    <property type="match status" value="1"/>
</dbReference>
<evidence type="ECO:0000256" key="2">
    <source>
        <dbReference type="ARBA" id="ARBA00022649"/>
    </source>
</evidence>
<dbReference type="RefSeq" id="WP_006365763.1">
    <property type="nucleotide sequence ID" value="NZ_AASE01000003.1"/>
</dbReference>
<comment type="catalytic activity">
    <reaction evidence="5">
        <text>glycyl-tRNA(Gly) + acetyl-CoA = N-acetylglycyl-tRNA(Gly) + CoA + H(+)</text>
        <dbReference type="Rhea" id="RHEA:81867"/>
        <dbReference type="Rhea" id="RHEA-COMP:9683"/>
        <dbReference type="Rhea" id="RHEA-COMP:19766"/>
        <dbReference type="ChEBI" id="CHEBI:15378"/>
        <dbReference type="ChEBI" id="CHEBI:57287"/>
        <dbReference type="ChEBI" id="CHEBI:57288"/>
        <dbReference type="ChEBI" id="CHEBI:78522"/>
        <dbReference type="ChEBI" id="CHEBI:232036"/>
    </reaction>
</comment>
<sequence length="172" mass="19086">MPPKTGFSVEKLTSAHAVEDFECGSKELDRFLARYALVNQRADSSATYVGLSDKSIIGFYTLTVGKVNYDDAPDRLTKGLAHYPIPIMLLARLAVSKNRQNQGIGSGLLKDAMRRTIQAADIVGIRAIAAHAKDDQARQFYEHFDFISSPTDPYHLLLLLKDVRSAIVRIHP</sequence>
<dbReference type="Gene3D" id="3.40.630.30">
    <property type="match status" value="1"/>
</dbReference>
<proteinExistence type="predicted"/>
<dbReference type="InterPro" id="IPR000182">
    <property type="entry name" value="GNAT_dom"/>
</dbReference>
<keyword evidence="2" id="KW-1277">Toxin-antitoxin system</keyword>
<dbReference type="PANTHER" id="PTHR36449:SF1">
    <property type="entry name" value="ACETYLTRANSFERASE"/>
    <property type="match status" value="1"/>
</dbReference>
<evidence type="ECO:0000313" key="7">
    <source>
        <dbReference type="EMBL" id="EAT59627.1"/>
    </source>
</evidence>
<evidence type="ECO:0000256" key="1">
    <source>
        <dbReference type="ARBA" id="ARBA00022491"/>
    </source>
</evidence>
<comment type="caution">
    <text evidence="7">The sequence shown here is derived from an EMBL/GenBank/DDBJ whole genome shotgun (WGS) entry which is preliminary data.</text>
</comment>
<evidence type="ECO:0000259" key="6">
    <source>
        <dbReference type="PROSITE" id="PS51186"/>
    </source>
</evidence>
<name>Q0YTC1_9CHLB</name>
<evidence type="ECO:0000256" key="4">
    <source>
        <dbReference type="ARBA" id="ARBA00023315"/>
    </source>
</evidence>
<evidence type="ECO:0000256" key="5">
    <source>
        <dbReference type="ARBA" id="ARBA00049880"/>
    </source>
</evidence>
<organism evidence="7 8">
    <name type="scientific">Chlorobium ferrooxidans DSM 13031</name>
    <dbReference type="NCBI Taxonomy" id="377431"/>
    <lineage>
        <taxon>Bacteria</taxon>
        <taxon>Pseudomonadati</taxon>
        <taxon>Chlorobiota</taxon>
        <taxon>Chlorobiia</taxon>
        <taxon>Chlorobiales</taxon>
        <taxon>Chlorobiaceae</taxon>
        <taxon>Chlorobium/Pelodictyon group</taxon>
        <taxon>Chlorobium</taxon>
    </lineage>
</organism>
<keyword evidence="4" id="KW-0012">Acyltransferase</keyword>
<evidence type="ECO:0000256" key="3">
    <source>
        <dbReference type="ARBA" id="ARBA00022679"/>
    </source>
</evidence>
<reference evidence="7 8" key="2">
    <citation type="submission" date="2006-07" db="EMBL/GenBank/DDBJ databases">
        <title>Sequencing of the draft genome and assembly of Chlorobium ferroxidans DSM 13031.</title>
        <authorList>
            <consortium name="US DOE Joint Genome Institute (JGI-PGF)"/>
            <person name="Copeland A."/>
            <person name="Lucas S."/>
            <person name="Lapidus A."/>
            <person name="Barry K."/>
            <person name="Glavina del Rio T."/>
            <person name="Dalin E."/>
            <person name="Tice H."/>
            <person name="Bruce D."/>
            <person name="Pitluck S."/>
            <person name="Richardson P."/>
        </authorList>
    </citation>
    <scope>NUCLEOTIDE SEQUENCE [LARGE SCALE GENOMIC DNA]</scope>
    <source>
        <strain evidence="7 8">DSM 13031</strain>
    </source>
</reference>
<dbReference type="Proteomes" id="UP000004162">
    <property type="component" value="Unassembled WGS sequence"/>
</dbReference>
<dbReference type="GO" id="GO:0016747">
    <property type="term" value="F:acyltransferase activity, transferring groups other than amino-acyl groups"/>
    <property type="evidence" value="ECO:0007669"/>
    <property type="project" value="InterPro"/>
</dbReference>
<dbReference type="SUPFAM" id="SSF55729">
    <property type="entry name" value="Acyl-CoA N-acyltransferases (Nat)"/>
    <property type="match status" value="1"/>
</dbReference>
<protein>
    <submittedName>
        <fullName evidence="7">GCN5-related N-acetyltransferase</fullName>
    </submittedName>
</protein>
<dbReference type="Pfam" id="PF13508">
    <property type="entry name" value="Acetyltransf_7"/>
    <property type="match status" value="1"/>
</dbReference>
<dbReference type="InterPro" id="IPR016181">
    <property type="entry name" value="Acyl_CoA_acyltransferase"/>
</dbReference>
<evidence type="ECO:0000313" key="8">
    <source>
        <dbReference type="Proteomes" id="UP000004162"/>
    </source>
</evidence>
<dbReference type="PANTHER" id="PTHR36449">
    <property type="entry name" value="ACETYLTRANSFERASE-RELATED"/>
    <property type="match status" value="1"/>
</dbReference>
<dbReference type="OrthoDB" id="9799147at2"/>
<keyword evidence="8" id="KW-1185">Reference proteome</keyword>
<feature type="domain" description="N-acetyltransferase" evidence="6">
    <location>
        <begin position="7"/>
        <end position="164"/>
    </location>
</feature>
<dbReference type="AlphaFoldDB" id="Q0YTC1"/>
<dbReference type="EMBL" id="AASE01000003">
    <property type="protein sequence ID" value="EAT59627.1"/>
    <property type="molecule type" value="Genomic_DNA"/>
</dbReference>